<keyword evidence="5 10" id="KW-0862">Zinc</keyword>
<evidence type="ECO:0000256" key="1">
    <source>
        <dbReference type="ARBA" id="ARBA00004123"/>
    </source>
</evidence>
<dbReference type="InterPro" id="IPR009057">
    <property type="entry name" value="Homeodomain-like_sf"/>
</dbReference>
<dbReference type="GO" id="GO:0000981">
    <property type="term" value="F:DNA-binding transcription factor activity, RNA polymerase II-specific"/>
    <property type="evidence" value="ECO:0007669"/>
    <property type="project" value="InterPro"/>
</dbReference>
<gene>
    <name evidence="15" type="ORF">CLODIP_2_CD02179</name>
</gene>
<dbReference type="CDD" id="cd00086">
    <property type="entry name" value="homeodomain"/>
    <property type="match status" value="1"/>
</dbReference>
<keyword evidence="4 10" id="KW-0863">Zinc-finger</keyword>
<keyword evidence="3 10" id="KW-0479">Metal-binding</keyword>
<evidence type="ECO:0000256" key="11">
    <source>
        <dbReference type="RuleBase" id="RU000682"/>
    </source>
</evidence>
<dbReference type="PROSITE" id="PS50071">
    <property type="entry name" value="HOMEOBOX_2"/>
    <property type="match status" value="1"/>
</dbReference>
<dbReference type="SUPFAM" id="SSF57933">
    <property type="entry name" value="TAZ domain"/>
    <property type="match status" value="1"/>
</dbReference>
<organism evidence="15 16">
    <name type="scientific">Cloeon dipterum</name>
    <dbReference type="NCBI Taxonomy" id="197152"/>
    <lineage>
        <taxon>Eukaryota</taxon>
        <taxon>Metazoa</taxon>
        <taxon>Ecdysozoa</taxon>
        <taxon>Arthropoda</taxon>
        <taxon>Hexapoda</taxon>
        <taxon>Insecta</taxon>
        <taxon>Pterygota</taxon>
        <taxon>Palaeoptera</taxon>
        <taxon>Ephemeroptera</taxon>
        <taxon>Pisciforma</taxon>
        <taxon>Baetidae</taxon>
        <taxon>Cloeon</taxon>
    </lineage>
</organism>
<evidence type="ECO:0000313" key="16">
    <source>
        <dbReference type="Proteomes" id="UP000494165"/>
    </source>
</evidence>
<accession>A0A8S1C3C1</accession>
<feature type="zinc finger region" description="TAZ-type" evidence="10">
    <location>
        <begin position="697"/>
        <end position="787"/>
    </location>
</feature>
<keyword evidence="8 9" id="KW-0539">Nucleus</keyword>
<dbReference type="GO" id="GO:0005634">
    <property type="term" value="C:nucleus"/>
    <property type="evidence" value="ECO:0007669"/>
    <property type="project" value="UniProtKB-SubCell"/>
</dbReference>
<evidence type="ECO:0000256" key="2">
    <source>
        <dbReference type="ARBA" id="ARBA00006503"/>
    </source>
</evidence>
<feature type="DNA-binding region" description="Homeobox" evidence="9">
    <location>
        <begin position="105"/>
        <end position="164"/>
    </location>
</feature>
<dbReference type="InterPro" id="IPR017970">
    <property type="entry name" value="Homeobox_CS"/>
</dbReference>
<dbReference type="PROSITE" id="PS50134">
    <property type="entry name" value="ZF_TAZ"/>
    <property type="match status" value="1"/>
</dbReference>
<evidence type="ECO:0000256" key="6">
    <source>
        <dbReference type="ARBA" id="ARBA00023125"/>
    </source>
</evidence>
<feature type="compositionally biased region" description="Basic and acidic residues" evidence="12">
    <location>
        <begin position="433"/>
        <end position="443"/>
    </location>
</feature>
<comment type="subcellular location">
    <subcellularLocation>
        <location evidence="1 9 11">Nucleus</location>
    </subcellularLocation>
</comment>
<dbReference type="SUPFAM" id="SSF46689">
    <property type="entry name" value="Homeodomain-like"/>
    <property type="match status" value="1"/>
</dbReference>
<dbReference type="Pfam" id="PF02135">
    <property type="entry name" value="zf-TAZ"/>
    <property type="match status" value="1"/>
</dbReference>
<evidence type="ECO:0000313" key="15">
    <source>
        <dbReference type="EMBL" id="CAB3363602.1"/>
    </source>
</evidence>
<evidence type="ECO:0000256" key="4">
    <source>
        <dbReference type="ARBA" id="ARBA00022771"/>
    </source>
</evidence>
<dbReference type="EMBL" id="CADEPI010000012">
    <property type="protein sequence ID" value="CAB3363602.1"/>
    <property type="molecule type" value="Genomic_DNA"/>
</dbReference>
<dbReference type="SMART" id="SM00551">
    <property type="entry name" value="ZnF_TAZ"/>
    <property type="match status" value="1"/>
</dbReference>
<feature type="region of interest" description="Disordered" evidence="12">
    <location>
        <begin position="69"/>
        <end position="109"/>
    </location>
</feature>
<name>A0A8S1C3C1_9INSE</name>
<feature type="compositionally biased region" description="Low complexity" evidence="12">
    <location>
        <begin position="345"/>
        <end position="363"/>
    </location>
</feature>
<dbReference type="PRINTS" id="PR00031">
    <property type="entry name" value="HTHREPRESSR"/>
</dbReference>
<feature type="compositionally biased region" description="Low complexity" evidence="12">
    <location>
        <begin position="274"/>
        <end position="287"/>
    </location>
</feature>
<feature type="region of interest" description="Disordered" evidence="12">
    <location>
        <begin position="262"/>
        <end position="301"/>
    </location>
</feature>
<feature type="compositionally biased region" description="Basic residues" evidence="12">
    <location>
        <begin position="402"/>
        <end position="413"/>
    </location>
</feature>
<keyword evidence="7 9" id="KW-0371">Homeobox</keyword>
<feature type="domain" description="Homeobox" evidence="13">
    <location>
        <begin position="103"/>
        <end position="163"/>
    </location>
</feature>
<feature type="domain" description="TAZ-type" evidence="14">
    <location>
        <begin position="697"/>
        <end position="787"/>
    </location>
</feature>
<comment type="similarity">
    <text evidence="2">Belongs to the paired homeobox family. Bicoid subfamily.</text>
</comment>
<sequence length="811" mass="87905">MCCSPQLGHLYFPATVDCFYNSPIATSQGSKQHHQQDGCDELKPSSVAQQAAGDLIKSAVTSLEQHGVVVTAGPPRPPPVCSSDSSGIGGGGGSGAVDNDKPSKQKRHRTRFTPAQLNELERCFSKTHYPDIFMREEIAMRIGLTESRVQVWFQNRRAKWKKRKKTTNVFRSPGALLPSHGLPPFGSMSDGLSSGMFGTTDTRWGVTGMTPVADLITGLGQLSQSAMSAAAGFGQSIGQLNQGGSLGAGLNSGSGLPISSGMGSTGSYQPHHYGLNSLGSSGGQLNPLGGGGGSSVSPVTGGGGGLNSLLLAGVVSAANEHSPPPPPPHQQHCSLLQQSPPPPSMHLMHQQQQQQQQQQLSPCEDGGPMAAEADCQGELQDDSSELKMGKNKNKNKNVGASRNKKNKGGKPKKREQQKEWEEGEADNGSSSEDVFKAPDSTERQEEDVLNASKSQEEPPLIPETVEHDDITISQQINSKKKDEGMRTAVQSEQPARRVTFAPQRQQQKQEEEAAVEAATKPQKTHEKVESPVVANVVKNEESLQNASKSQGEPPLIPKTDEQDVTISQQSNSKKEGKGTAVQSEQPARWVTFAPQVTYANTLQRPSSHKGKKQPQQQKQEEEAAVEAATEPQETHEKVESPVVVNAVKSEDAEPQEQKGPSLSSAHDLVDQRDIKFGEPSEEKPHSGGSQTSKANGEELTLAHLQSNLHHLLHALMCRHRAINRVGVIPAKCMHRCRETKVLLRHMTQCEAKKDEDCNYSIYCLHYRILLHHWILCNYSECELCSSELVRQITGKYDTVTKDTSVANNDWK</sequence>
<dbReference type="OrthoDB" id="6159439at2759"/>
<dbReference type="GO" id="GO:0008270">
    <property type="term" value="F:zinc ion binding"/>
    <property type="evidence" value="ECO:0007669"/>
    <property type="project" value="UniProtKB-KW"/>
</dbReference>
<evidence type="ECO:0000256" key="8">
    <source>
        <dbReference type="ARBA" id="ARBA00023242"/>
    </source>
</evidence>
<evidence type="ECO:0000256" key="3">
    <source>
        <dbReference type="ARBA" id="ARBA00022723"/>
    </source>
</evidence>
<feature type="compositionally biased region" description="Gly residues" evidence="12">
    <location>
        <begin position="288"/>
        <end position="301"/>
    </location>
</feature>
<dbReference type="GO" id="GO:0003677">
    <property type="term" value="F:DNA binding"/>
    <property type="evidence" value="ECO:0007669"/>
    <property type="project" value="UniProtKB-UniRule"/>
</dbReference>
<dbReference type="PANTHER" id="PTHR46770:SF1">
    <property type="entry name" value="HOMEOBOX PROTEIN ORTHOPEDIA"/>
    <property type="match status" value="1"/>
</dbReference>
<proteinExistence type="inferred from homology"/>
<evidence type="ECO:0008006" key="17">
    <source>
        <dbReference type="Google" id="ProtNLM"/>
    </source>
</evidence>
<keyword evidence="6 9" id="KW-0238">DNA-binding</keyword>
<evidence type="ECO:0000256" key="10">
    <source>
        <dbReference type="PROSITE-ProRule" id="PRU00203"/>
    </source>
</evidence>
<dbReference type="AlphaFoldDB" id="A0A8S1C3C1"/>
<keyword evidence="16" id="KW-1185">Reference proteome</keyword>
<dbReference type="PROSITE" id="PS00027">
    <property type="entry name" value="HOMEOBOX_1"/>
    <property type="match status" value="1"/>
</dbReference>
<evidence type="ECO:0000256" key="9">
    <source>
        <dbReference type="PROSITE-ProRule" id="PRU00108"/>
    </source>
</evidence>
<dbReference type="Pfam" id="PF00046">
    <property type="entry name" value="Homeodomain"/>
    <property type="match status" value="1"/>
</dbReference>
<dbReference type="GO" id="GO:0030182">
    <property type="term" value="P:neuron differentiation"/>
    <property type="evidence" value="ECO:0007669"/>
    <property type="project" value="TreeGrafter"/>
</dbReference>
<dbReference type="Proteomes" id="UP000494165">
    <property type="component" value="Unassembled WGS sequence"/>
</dbReference>
<evidence type="ECO:0000256" key="5">
    <source>
        <dbReference type="ARBA" id="ARBA00022833"/>
    </source>
</evidence>
<dbReference type="InterPro" id="IPR001356">
    <property type="entry name" value="HD"/>
</dbReference>
<evidence type="ECO:0000259" key="14">
    <source>
        <dbReference type="PROSITE" id="PS50134"/>
    </source>
</evidence>
<dbReference type="SMART" id="SM00389">
    <property type="entry name" value="HOX"/>
    <property type="match status" value="1"/>
</dbReference>
<dbReference type="InterPro" id="IPR000197">
    <property type="entry name" value="Znf_TAZ"/>
</dbReference>
<dbReference type="PANTHER" id="PTHR46770">
    <property type="entry name" value="HOMEOBOX PROTEIN ORTHOPEDIA"/>
    <property type="match status" value="1"/>
</dbReference>
<dbReference type="InterPro" id="IPR051895">
    <property type="entry name" value="OTP_Homeobox"/>
</dbReference>
<dbReference type="InterPro" id="IPR035898">
    <property type="entry name" value="TAZ_dom_sf"/>
</dbReference>
<reference evidence="15 16" key="1">
    <citation type="submission" date="2020-04" db="EMBL/GenBank/DDBJ databases">
        <authorList>
            <person name="Alioto T."/>
            <person name="Alioto T."/>
            <person name="Gomez Garrido J."/>
        </authorList>
    </citation>
    <scope>NUCLEOTIDE SEQUENCE [LARGE SCALE GENOMIC DNA]</scope>
</reference>
<dbReference type="FunFam" id="1.10.10.60:FF:000400">
    <property type="entry name" value="Orthopedia, isoform H"/>
    <property type="match status" value="1"/>
</dbReference>
<comment type="caution">
    <text evidence="15">The sequence shown here is derived from an EMBL/GenBank/DDBJ whole genome shotgun (WGS) entry which is preliminary data.</text>
</comment>
<feature type="region of interest" description="Disordered" evidence="12">
    <location>
        <begin position="317"/>
        <end position="669"/>
    </location>
</feature>
<evidence type="ECO:0000259" key="13">
    <source>
        <dbReference type="PROSITE" id="PS50071"/>
    </source>
</evidence>
<dbReference type="Gene3D" id="1.20.1020.10">
    <property type="entry name" value="TAZ domain"/>
    <property type="match status" value="1"/>
</dbReference>
<dbReference type="Gene3D" id="1.10.10.60">
    <property type="entry name" value="Homeodomain-like"/>
    <property type="match status" value="1"/>
</dbReference>
<dbReference type="InterPro" id="IPR000047">
    <property type="entry name" value="HTH_motif"/>
</dbReference>
<evidence type="ECO:0000256" key="7">
    <source>
        <dbReference type="ARBA" id="ARBA00023155"/>
    </source>
</evidence>
<protein>
    <recommendedName>
        <fullName evidence="17">Homeobox domain-containing protein</fullName>
    </recommendedName>
</protein>
<evidence type="ECO:0000256" key="12">
    <source>
        <dbReference type="SAM" id="MobiDB-lite"/>
    </source>
</evidence>